<dbReference type="AlphaFoldDB" id="A0A150LAI0"/>
<sequence length="37" mass="4120">MKIIWCFSFSKGKKSFMIESRKNVFGPEPAGNGQVLG</sequence>
<protein>
    <submittedName>
        <fullName evidence="1">Uncharacterized protein</fullName>
    </submittedName>
</protein>
<organism evidence="1 2">
    <name type="scientific">Caldibacillus debilis</name>
    <dbReference type="NCBI Taxonomy" id="301148"/>
    <lineage>
        <taxon>Bacteria</taxon>
        <taxon>Bacillati</taxon>
        <taxon>Bacillota</taxon>
        <taxon>Bacilli</taxon>
        <taxon>Bacillales</taxon>
        <taxon>Bacillaceae</taxon>
        <taxon>Caldibacillus</taxon>
    </lineage>
</organism>
<dbReference type="Proteomes" id="UP000075683">
    <property type="component" value="Unassembled WGS sequence"/>
</dbReference>
<accession>A0A150LAI0</accession>
<reference evidence="1 2" key="1">
    <citation type="submission" date="2016-01" db="EMBL/GenBank/DDBJ databases">
        <title>Draft Genome Sequences of Seven Thermophilic Sporeformers Isolated from Foods.</title>
        <authorList>
            <person name="Berendsen E.M."/>
            <person name="Wells-Bennik M.H."/>
            <person name="Krawcyk A.O."/>
            <person name="De Jong A."/>
            <person name="Holsappel S."/>
            <person name="Eijlander R.T."/>
            <person name="Kuipers O.P."/>
        </authorList>
    </citation>
    <scope>NUCLEOTIDE SEQUENCE [LARGE SCALE GENOMIC DNA]</scope>
    <source>
        <strain evidence="1 2">B4135</strain>
    </source>
</reference>
<proteinExistence type="predicted"/>
<evidence type="ECO:0000313" key="1">
    <source>
        <dbReference type="EMBL" id="KYD09343.1"/>
    </source>
</evidence>
<comment type="caution">
    <text evidence="1">The sequence shown here is derived from an EMBL/GenBank/DDBJ whole genome shotgun (WGS) entry which is preliminary data.</text>
</comment>
<gene>
    <name evidence="1" type="ORF">B4135_3667</name>
</gene>
<evidence type="ECO:0000313" key="2">
    <source>
        <dbReference type="Proteomes" id="UP000075683"/>
    </source>
</evidence>
<dbReference type="STRING" id="301148.B4135_3667"/>
<name>A0A150LAI0_9BACI</name>
<dbReference type="EMBL" id="LQYT01000130">
    <property type="protein sequence ID" value="KYD09343.1"/>
    <property type="molecule type" value="Genomic_DNA"/>
</dbReference>